<keyword evidence="2" id="KW-0732">Signal</keyword>
<dbReference type="PANTHER" id="PTHR24373:SF370">
    <property type="entry name" value="FISH-LIPS, ISOFORM E"/>
    <property type="match status" value="1"/>
</dbReference>
<dbReference type="Proteomes" id="UP001353858">
    <property type="component" value="Unassembled WGS sequence"/>
</dbReference>
<dbReference type="SMART" id="SM00365">
    <property type="entry name" value="LRR_SD22"/>
    <property type="match status" value="6"/>
</dbReference>
<dbReference type="AlphaFoldDB" id="A0AAN7SQA7"/>
<evidence type="ECO:0000256" key="2">
    <source>
        <dbReference type="ARBA" id="ARBA00022729"/>
    </source>
</evidence>
<dbReference type="Pfam" id="PF00560">
    <property type="entry name" value="LRR_1"/>
    <property type="match status" value="1"/>
</dbReference>
<dbReference type="EMBL" id="JARPUR010000002">
    <property type="protein sequence ID" value="KAK4883348.1"/>
    <property type="molecule type" value="Genomic_DNA"/>
</dbReference>
<evidence type="ECO:0000256" key="1">
    <source>
        <dbReference type="ARBA" id="ARBA00022614"/>
    </source>
</evidence>
<sequence length="656" mass="75429">MKAIVPVITYAICISMFENVVLSDAFCSINEAKSAGRTEYNRYTRRYTTVYDVLYHYGICENYFAPELLARNEYTTSDLKYLMFKNSIVNTIPANFLQLFKNIEILYMNVSSVENILPGAFTDLLQLRELNLNENSIKKISPGMLNSLSQLQTINISNNVIELIEENSFLGLSNLKTVDLHSNMLEYIYWNTFQYLNSIENIDLSHNFIANISNVSFNNIPITTLNLSFNNVTEINFSKFSISLNTLDLSNNFLTEITNFSILDKLIKLNLSYNNIKKIGNFMSEKNNSIVNLDISHNNLIDLPIDTFQNCVNLQSLFLQNNFLYEIPIGSLKNLYSLITLNLSHNRLSIIHHGTFSNLLVLETLDVSNNQLTNVDETIFFPLKNLKILNIADNAIQKIDPDDLLSHSPNLKIVTLSNNRWNCKLLSKILQKFAKRNVLITKGVNENVFHVNGIACYNDNMQQPTIETITTAKSFVKDPDTNLSLSQMSKYFDKLFQDFNYTLTQFDKRLLLTDQILRNFTSKDFNFESFDNDFKNSSFYTFFTRDFKKSQFFSYMNTLNTKNFTISVTTTNTAVDHFNPNVASPLIGKNQEEKNLQDVLDTIKIFKSEVMIFIAVILIVLLLACAAVCYYYRKLLIAENKNNKESKKTEAELELI</sequence>
<dbReference type="InterPro" id="IPR001611">
    <property type="entry name" value="Leu-rich_rpt"/>
</dbReference>
<keyword evidence="4" id="KW-0812">Transmembrane</keyword>
<dbReference type="InterPro" id="IPR032675">
    <property type="entry name" value="LRR_dom_sf"/>
</dbReference>
<reference evidence="6" key="1">
    <citation type="submission" date="2023-01" db="EMBL/GenBank/DDBJ databases">
        <title>Key to firefly adult light organ development and bioluminescence: homeobox transcription factors regulate luciferase expression and transportation to peroxisome.</title>
        <authorList>
            <person name="Fu X."/>
        </authorList>
    </citation>
    <scope>NUCLEOTIDE SEQUENCE [LARGE SCALE GENOMIC DNA]</scope>
</reference>
<feature type="transmembrane region" description="Helical" evidence="4">
    <location>
        <begin position="610"/>
        <end position="632"/>
    </location>
</feature>
<organism evidence="5 6">
    <name type="scientific">Aquatica leii</name>
    <dbReference type="NCBI Taxonomy" id="1421715"/>
    <lineage>
        <taxon>Eukaryota</taxon>
        <taxon>Metazoa</taxon>
        <taxon>Ecdysozoa</taxon>
        <taxon>Arthropoda</taxon>
        <taxon>Hexapoda</taxon>
        <taxon>Insecta</taxon>
        <taxon>Pterygota</taxon>
        <taxon>Neoptera</taxon>
        <taxon>Endopterygota</taxon>
        <taxon>Coleoptera</taxon>
        <taxon>Polyphaga</taxon>
        <taxon>Elateriformia</taxon>
        <taxon>Elateroidea</taxon>
        <taxon>Lampyridae</taxon>
        <taxon>Luciolinae</taxon>
        <taxon>Aquatica</taxon>
    </lineage>
</organism>
<evidence type="ECO:0000256" key="3">
    <source>
        <dbReference type="ARBA" id="ARBA00022737"/>
    </source>
</evidence>
<name>A0AAN7SQA7_9COLE</name>
<dbReference type="GO" id="GO:0031012">
    <property type="term" value="C:extracellular matrix"/>
    <property type="evidence" value="ECO:0007669"/>
    <property type="project" value="TreeGrafter"/>
</dbReference>
<dbReference type="Pfam" id="PF13855">
    <property type="entry name" value="LRR_8"/>
    <property type="match status" value="2"/>
</dbReference>
<dbReference type="InterPro" id="IPR003591">
    <property type="entry name" value="Leu-rich_rpt_typical-subtyp"/>
</dbReference>
<dbReference type="GO" id="GO:0005615">
    <property type="term" value="C:extracellular space"/>
    <property type="evidence" value="ECO:0007669"/>
    <property type="project" value="TreeGrafter"/>
</dbReference>
<dbReference type="PROSITE" id="PS51450">
    <property type="entry name" value="LRR"/>
    <property type="match status" value="8"/>
</dbReference>
<dbReference type="PANTHER" id="PTHR24373">
    <property type="entry name" value="SLIT RELATED LEUCINE-RICH REPEAT NEURONAL PROTEIN"/>
    <property type="match status" value="1"/>
</dbReference>
<keyword evidence="4" id="KW-0472">Membrane</keyword>
<accession>A0AAN7SQA7</accession>
<evidence type="ECO:0000313" key="6">
    <source>
        <dbReference type="Proteomes" id="UP001353858"/>
    </source>
</evidence>
<evidence type="ECO:0000256" key="4">
    <source>
        <dbReference type="SAM" id="Phobius"/>
    </source>
</evidence>
<keyword evidence="1" id="KW-0433">Leucine-rich repeat</keyword>
<comment type="caution">
    <text evidence="5">The sequence shown here is derived from an EMBL/GenBank/DDBJ whole genome shotgun (WGS) entry which is preliminary data.</text>
</comment>
<keyword evidence="4" id="KW-1133">Transmembrane helix</keyword>
<gene>
    <name evidence="5" type="ORF">RN001_006667</name>
</gene>
<dbReference type="SMART" id="SM00369">
    <property type="entry name" value="LRR_TYP"/>
    <property type="match status" value="10"/>
</dbReference>
<evidence type="ECO:0000313" key="5">
    <source>
        <dbReference type="EMBL" id="KAK4883348.1"/>
    </source>
</evidence>
<proteinExistence type="predicted"/>
<keyword evidence="3" id="KW-0677">Repeat</keyword>
<dbReference type="SUPFAM" id="SSF52058">
    <property type="entry name" value="L domain-like"/>
    <property type="match status" value="1"/>
</dbReference>
<dbReference type="Gene3D" id="3.80.10.10">
    <property type="entry name" value="Ribonuclease Inhibitor"/>
    <property type="match status" value="2"/>
</dbReference>
<protein>
    <submittedName>
        <fullName evidence="5">Uncharacterized protein</fullName>
    </submittedName>
</protein>
<keyword evidence="6" id="KW-1185">Reference proteome</keyword>
<dbReference type="InterPro" id="IPR050328">
    <property type="entry name" value="Dev_Immune_Receptor"/>
</dbReference>
<dbReference type="FunFam" id="3.80.10.10:FF:001164">
    <property type="entry name" value="GH01279p"/>
    <property type="match status" value="1"/>
</dbReference>